<dbReference type="PRINTS" id="PR00081">
    <property type="entry name" value="GDHRDH"/>
</dbReference>
<keyword evidence="3 5" id="KW-0560">Oxidoreductase</keyword>
<dbReference type="PROSITE" id="PS00061">
    <property type="entry name" value="ADH_SHORT"/>
    <property type="match status" value="1"/>
</dbReference>
<protein>
    <submittedName>
        <fullName evidence="5">Short-chain reductase protein NovJ</fullName>
        <ecNumber evidence="5">1.1.1.-</ecNumber>
    </submittedName>
</protein>
<dbReference type="Gene3D" id="3.40.50.720">
    <property type="entry name" value="NAD(P)-binding Rossmann-like Domain"/>
    <property type="match status" value="1"/>
</dbReference>
<name>A0A9X1V8Z5_9BACL</name>
<comment type="caution">
    <text evidence="5">The sequence shown here is derived from an EMBL/GenBank/DDBJ whole genome shotgun (WGS) entry which is preliminary data.</text>
</comment>
<dbReference type="GO" id="GO:0032787">
    <property type="term" value="P:monocarboxylic acid metabolic process"/>
    <property type="evidence" value="ECO:0007669"/>
    <property type="project" value="UniProtKB-ARBA"/>
</dbReference>
<dbReference type="SUPFAM" id="SSF51735">
    <property type="entry name" value="NAD(P)-binding Rossmann-fold domains"/>
    <property type="match status" value="1"/>
</dbReference>
<feature type="domain" description="Ketoreductase" evidence="4">
    <location>
        <begin position="6"/>
        <end position="174"/>
    </location>
</feature>
<dbReference type="PANTHER" id="PTHR42879:SF2">
    <property type="entry name" value="3-OXOACYL-[ACYL-CARRIER-PROTEIN] REDUCTASE FABG"/>
    <property type="match status" value="1"/>
</dbReference>
<dbReference type="InterPro" id="IPR002347">
    <property type="entry name" value="SDR_fam"/>
</dbReference>
<evidence type="ECO:0000313" key="5">
    <source>
        <dbReference type="EMBL" id="MCI0183094.1"/>
    </source>
</evidence>
<dbReference type="InterPro" id="IPR020904">
    <property type="entry name" value="Sc_DH/Rdtase_CS"/>
</dbReference>
<proteinExistence type="inferred from homology"/>
<keyword evidence="6" id="KW-1185">Reference proteome</keyword>
<dbReference type="NCBIfam" id="NF009466">
    <property type="entry name" value="PRK12826.1-2"/>
    <property type="match status" value="1"/>
</dbReference>
<dbReference type="InterPro" id="IPR036291">
    <property type="entry name" value="NAD(P)-bd_dom_sf"/>
</dbReference>
<evidence type="ECO:0000256" key="3">
    <source>
        <dbReference type="ARBA" id="ARBA00023002"/>
    </source>
</evidence>
<organism evidence="5 6">
    <name type="scientific">Sulfoacidibacillus ferrooxidans</name>
    <dbReference type="NCBI Taxonomy" id="2005001"/>
    <lineage>
        <taxon>Bacteria</taxon>
        <taxon>Bacillati</taxon>
        <taxon>Bacillota</taxon>
        <taxon>Bacilli</taxon>
        <taxon>Bacillales</taxon>
        <taxon>Alicyclobacillaceae</taxon>
        <taxon>Sulfoacidibacillus</taxon>
    </lineage>
</organism>
<evidence type="ECO:0000313" key="6">
    <source>
        <dbReference type="Proteomes" id="UP001139263"/>
    </source>
</evidence>
<comment type="similarity">
    <text evidence="1">Belongs to the short-chain dehydrogenases/reductases (SDR) family.</text>
</comment>
<dbReference type="PRINTS" id="PR00080">
    <property type="entry name" value="SDRFAMILY"/>
</dbReference>
<sequence>MTVTHRIAVVTGSGRGIGAETAKQLAQHGAKVVVSDVTMALTEETVHAIQEAGGEAIGVAADVSQRSQVEALFSTAMERFGRVDILVNNAGIIRDNLVYKMTDEDFDAVLNVHLKGTFLCSQAAQKVMVPNQYGRIINFSSTSALGNRGQVNYSAAKAGIQGMTKTLSYELGRYGITCNAVAPGFIETDMTRATAARMGVDFEALKAAAAKEAAVLRVGVPADVAHAVLFFAADESSFITGQVLYVKGGA</sequence>
<evidence type="ECO:0000256" key="2">
    <source>
        <dbReference type="ARBA" id="ARBA00022857"/>
    </source>
</evidence>
<dbReference type="RefSeq" id="WP_241712903.1">
    <property type="nucleotide sequence ID" value="NZ_JALBUF010000003.1"/>
</dbReference>
<accession>A0A9X1V8Z5</accession>
<evidence type="ECO:0000256" key="1">
    <source>
        <dbReference type="ARBA" id="ARBA00006484"/>
    </source>
</evidence>
<reference evidence="5" key="1">
    <citation type="submission" date="2022-03" db="EMBL/GenBank/DDBJ databases">
        <title>Draft Genome Sequence of Firmicute Strain S0AB, a Heterotrophic Iron/Sulfur-Oxidizing Extreme Acidophile.</title>
        <authorList>
            <person name="Vergara E."/>
            <person name="Pakostova E."/>
            <person name="Johnson D.B."/>
            <person name="Holmes D.S."/>
        </authorList>
    </citation>
    <scope>NUCLEOTIDE SEQUENCE</scope>
    <source>
        <strain evidence="5">S0AB</strain>
    </source>
</reference>
<dbReference type="Proteomes" id="UP001139263">
    <property type="component" value="Unassembled WGS sequence"/>
</dbReference>
<dbReference type="InterPro" id="IPR050259">
    <property type="entry name" value="SDR"/>
</dbReference>
<dbReference type="SMART" id="SM00822">
    <property type="entry name" value="PKS_KR"/>
    <property type="match status" value="1"/>
</dbReference>
<keyword evidence="2" id="KW-0521">NADP</keyword>
<dbReference type="EMBL" id="JALBUF010000003">
    <property type="protein sequence ID" value="MCI0183094.1"/>
    <property type="molecule type" value="Genomic_DNA"/>
</dbReference>
<dbReference type="FunFam" id="3.40.50.720:FF:000115">
    <property type="entry name" value="3-oxoacyl-[acyl-carrier-protein] reductase FabG"/>
    <property type="match status" value="1"/>
</dbReference>
<gene>
    <name evidence="5" type="primary">novJ</name>
    <name evidence="5" type="ORF">MM817_01364</name>
</gene>
<dbReference type="NCBIfam" id="NF005559">
    <property type="entry name" value="PRK07231.1"/>
    <property type="match status" value="1"/>
</dbReference>
<dbReference type="GO" id="GO:0016491">
    <property type="term" value="F:oxidoreductase activity"/>
    <property type="evidence" value="ECO:0007669"/>
    <property type="project" value="UniProtKB-KW"/>
</dbReference>
<dbReference type="EC" id="1.1.1.-" evidence="5"/>
<dbReference type="Pfam" id="PF13561">
    <property type="entry name" value="adh_short_C2"/>
    <property type="match status" value="1"/>
</dbReference>
<dbReference type="AlphaFoldDB" id="A0A9X1V8Z5"/>
<dbReference type="PANTHER" id="PTHR42879">
    <property type="entry name" value="3-OXOACYL-(ACYL-CARRIER-PROTEIN) REDUCTASE"/>
    <property type="match status" value="1"/>
</dbReference>
<evidence type="ECO:0000259" key="4">
    <source>
        <dbReference type="SMART" id="SM00822"/>
    </source>
</evidence>
<dbReference type="InterPro" id="IPR057326">
    <property type="entry name" value="KR_dom"/>
</dbReference>